<gene>
    <name evidence="1" type="ORF">GKQ77_18465</name>
</gene>
<dbReference type="EMBL" id="WMBF01000196">
    <property type="protein sequence ID" value="MBW5423519.1"/>
    <property type="molecule type" value="Genomic_DNA"/>
</dbReference>
<keyword evidence="2" id="KW-1185">Reference proteome</keyword>
<organism evidence="1 2">
    <name type="scientific">Streptomyces anatolicus</name>
    <dbReference type="NCBI Taxonomy" id="2675858"/>
    <lineage>
        <taxon>Bacteria</taxon>
        <taxon>Bacillati</taxon>
        <taxon>Actinomycetota</taxon>
        <taxon>Actinomycetes</taxon>
        <taxon>Kitasatosporales</taxon>
        <taxon>Streptomycetaceae</taxon>
        <taxon>Streptomyces</taxon>
    </lineage>
</organism>
<dbReference type="SUPFAM" id="SSF53756">
    <property type="entry name" value="UDP-Glycosyltransferase/glycogen phosphorylase"/>
    <property type="match status" value="1"/>
</dbReference>
<evidence type="ECO:0000313" key="1">
    <source>
        <dbReference type="EMBL" id="MBW5423519.1"/>
    </source>
</evidence>
<protein>
    <submittedName>
        <fullName evidence="1">Glycosyltransferase</fullName>
    </submittedName>
</protein>
<dbReference type="Pfam" id="PF13692">
    <property type="entry name" value="Glyco_trans_1_4"/>
    <property type="match status" value="1"/>
</dbReference>
<accession>A0ABS6YR73</accession>
<evidence type="ECO:0000313" key="2">
    <source>
        <dbReference type="Proteomes" id="UP001197114"/>
    </source>
</evidence>
<dbReference type="RefSeq" id="WP_219689962.1">
    <property type="nucleotide sequence ID" value="NZ_WMBF01000196.1"/>
</dbReference>
<sequence>MAVAASSSVIPASLRQGAALLHQIIEHMPAQRFTLVEGWWDTSGDFAAYPNVSYVSRTYDMTPLYTGHRLLLVPSTVGDAFPRVVIEAGLHGLASLGTDRGGIPEAIGGGGLLLSGDAGATAWAAAIEAAPDSEMGKRAREHAARFTRPCLPELQAAGVIPS</sequence>
<reference evidence="1 2" key="1">
    <citation type="submission" date="2019-11" db="EMBL/GenBank/DDBJ databases">
        <authorList>
            <person name="Ay H."/>
        </authorList>
    </citation>
    <scope>NUCLEOTIDE SEQUENCE [LARGE SCALE GENOMIC DNA]</scope>
    <source>
        <strain evidence="1 2">BG9H</strain>
    </source>
</reference>
<proteinExistence type="predicted"/>
<dbReference type="Proteomes" id="UP001197114">
    <property type="component" value="Unassembled WGS sequence"/>
</dbReference>
<name>A0ABS6YR73_9ACTN</name>
<comment type="caution">
    <text evidence="1">The sequence shown here is derived from an EMBL/GenBank/DDBJ whole genome shotgun (WGS) entry which is preliminary data.</text>
</comment>
<dbReference type="Gene3D" id="3.40.50.2000">
    <property type="entry name" value="Glycogen Phosphorylase B"/>
    <property type="match status" value="1"/>
</dbReference>